<protein>
    <recommendedName>
        <fullName evidence="3">DUF2935 domain-containing protein</fullName>
    </recommendedName>
</protein>
<dbReference type="AlphaFoldDB" id="A0AAN2PHG2"/>
<comment type="caution">
    <text evidence="1">The sequence shown here is derived from an EMBL/GenBank/DDBJ whole genome shotgun (WGS) entry which is preliminary data.</text>
</comment>
<sequence length="265" mass="31027">MNEFLEKTARFEHRFWLQILGDHGRFIHESLAPVEVEYIEIASEFIRIFDTLLGKANSEEISQLTATAEQETLRFREFKLCLIKEHLVGKIKIHLSPSFINHMVNELEEYLRLLKYFNANQMPPVFHELHHHLLWLLDAAGHAGAISSNMDDIEKRLKEKSEQYKKHFNDFYLKAVEMAGFLRTNLSTFPALEKMNADVTLEIKFFQHFLLELEELDLSAQALGTLSPLMADHMWREECYYLTKLAESTDMEKPNCDPAKPRLVE</sequence>
<dbReference type="Pfam" id="PF11155">
    <property type="entry name" value="DUF2935"/>
    <property type="match status" value="2"/>
</dbReference>
<accession>A0AAN2PHG2</accession>
<evidence type="ECO:0008006" key="3">
    <source>
        <dbReference type="Google" id="ProtNLM"/>
    </source>
</evidence>
<dbReference type="Proteomes" id="UP000182110">
    <property type="component" value="Unassembled WGS sequence"/>
</dbReference>
<dbReference type="InterPro" id="IPR021328">
    <property type="entry name" value="CotB-like"/>
</dbReference>
<evidence type="ECO:0000313" key="2">
    <source>
        <dbReference type="Proteomes" id="UP000182110"/>
    </source>
</evidence>
<evidence type="ECO:0000313" key="1">
    <source>
        <dbReference type="EMBL" id="CEG32583.1"/>
    </source>
</evidence>
<dbReference type="EMBL" id="CCXW01000001">
    <property type="protein sequence ID" value="CEG32583.1"/>
    <property type="molecule type" value="Genomic_DNA"/>
</dbReference>
<dbReference type="SUPFAM" id="SSF158430">
    <property type="entry name" value="Bacillus cereus metalloprotein-like"/>
    <property type="match status" value="2"/>
</dbReference>
<keyword evidence="2" id="KW-1185">Reference proteome</keyword>
<dbReference type="Gene3D" id="1.20.1260.120">
    <property type="entry name" value="Protein of unknown function DUF2935"/>
    <property type="match status" value="1"/>
</dbReference>
<reference evidence="1 2" key="1">
    <citation type="journal article" date="2014" name="Genome Announc.">
        <title>Genome Sequence of Bacillus simplex Strain P558, Isolated from a Human Fecal Sample.</title>
        <authorList>
            <person name="Croce O."/>
            <person name="Hugon P."/>
            <person name="Lagier J.C."/>
            <person name="Bibi F."/>
            <person name="Robert C."/>
            <person name="Azhar E.I."/>
            <person name="Raoult D."/>
            <person name="Fournier P.E."/>
        </authorList>
    </citation>
    <scope>NUCLEOTIDE SEQUENCE [LARGE SCALE GENOMIC DNA]</scope>
    <source>
        <strain evidence="1 2">P558</strain>
    </source>
</reference>
<name>A0AAN2PHG2_9BACI</name>
<gene>
    <name evidence="1" type="ORF">BN1180_02747</name>
</gene>
<proteinExistence type="predicted"/>
<dbReference type="RefSeq" id="WP_072272975.1">
    <property type="nucleotide sequence ID" value="NZ_CCXW01000001.1"/>
</dbReference>
<organism evidence="1 2">
    <name type="scientific">Peribacillus simplex</name>
    <dbReference type="NCBI Taxonomy" id="1478"/>
    <lineage>
        <taxon>Bacteria</taxon>
        <taxon>Bacillati</taxon>
        <taxon>Bacillota</taxon>
        <taxon>Bacilli</taxon>
        <taxon>Bacillales</taxon>
        <taxon>Bacillaceae</taxon>
        <taxon>Peribacillus</taxon>
    </lineage>
</organism>